<proteinExistence type="predicted"/>
<dbReference type="SUPFAM" id="SSF48452">
    <property type="entry name" value="TPR-like"/>
    <property type="match status" value="1"/>
</dbReference>
<dbReference type="FunFam" id="1.25.40.10:FF:000606">
    <property type="entry name" value="Putative pentatricopeptide repeat-containing protein"/>
    <property type="match status" value="1"/>
</dbReference>
<reference evidence="3" key="1">
    <citation type="journal article" date="2023" name="Nat. Commun.">
        <title>Diploid and tetraploid genomes of Acorus and the evolution of monocots.</title>
        <authorList>
            <person name="Ma L."/>
            <person name="Liu K.W."/>
            <person name="Li Z."/>
            <person name="Hsiao Y.Y."/>
            <person name="Qi Y."/>
            <person name="Fu T."/>
            <person name="Tang G.D."/>
            <person name="Zhang D."/>
            <person name="Sun W.H."/>
            <person name="Liu D.K."/>
            <person name="Li Y."/>
            <person name="Chen G.Z."/>
            <person name="Liu X.D."/>
            <person name="Liao X.Y."/>
            <person name="Jiang Y.T."/>
            <person name="Yu X."/>
            <person name="Hao Y."/>
            <person name="Huang J."/>
            <person name="Zhao X.W."/>
            <person name="Ke S."/>
            <person name="Chen Y.Y."/>
            <person name="Wu W.L."/>
            <person name="Hsu J.L."/>
            <person name="Lin Y.F."/>
            <person name="Huang M.D."/>
            <person name="Li C.Y."/>
            <person name="Huang L."/>
            <person name="Wang Z.W."/>
            <person name="Zhao X."/>
            <person name="Zhong W.Y."/>
            <person name="Peng D.H."/>
            <person name="Ahmad S."/>
            <person name="Lan S."/>
            <person name="Zhang J.S."/>
            <person name="Tsai W.C."/>
            <person name="Van de Peer Y."/>
            <person name="Liu Z.J."/>
        </authorList>
    </citation>
    <scope>NUCLEOTIDE SEQUENCE</scope>
    <source>
        <strain evidence="3">CP</strain>
    </source>
</reference>
<sequence>MLGRDPSLPDRHTHPLLIRACAQRGSAREGAEAHCHAFKFGFLSDVFVVNTLITMYCVCGSLELARKVFDESPVLDMVSWNSMLTGCVRAGRVEDAVAVFDGMPERDVVAWNSMISAFARGGFVSEARRVFEETPCRDIVSWGAMIGCYEQNGMFGEAVALFSRMRGECALVDEVVLVSVLSACARSGAIAEARTVHALIVKTGIGSYINVVNVLICAYSNCGDVVGARGLFDACESRDSITWNSMISGCLRCGLVDDARALYESMPEKDVVSTTAMITGYVRGGRFSEGLELFRAAMRAGGIMPDEAVLASALSACARSCAVDRGKQIHAHATRNRATEGVMLRTALIDMYMKCGCVRDAMAIFQGMERRPAPAWNAVVMGLAVNGSAREALEAFDEMKRSGVAPNEITFVGVLCACRHMGWVDEGRRWFDSMVREHGIEPNGTHYGCLVDLLGRAGLVEEAEELVERMPIEPSEAAWGALLGACGKHVDCEAAERAGRRGLAAEPRNDGIGVMLSNAYASSGRWDEVVEVREVMRRRGVVKTPGFSSGI</sequence>
<dbReference type="Pfam" id="PF20431">
    <property type="entry name" value="E_motif"/>
    <property type="match status" value="1"/>
</dbReference>
<dbReference type="Pfam" id="PF12854">
    <property type="entry name" value="PPR_1"/>
    <property type="match status" value="1"/>
</dbReference>
<reference evidence="3" key="2">
    <citation type="submission" date="2023-06" db="EMBL/GenBank/DDBJ databases">
        <authorList>
            <person name="Ma L."/>
            <person name="Liu K.-W."/>
            <person name="Li Z."/>
            <person name="Hsiao Y.-Y."/>
            <person name="Qi Y."/>
            <person name="Fu T."/>
            <person name="Tang G."/>
            <person name="Zhang D."/>
            <person name="Sun W.-H."/>
            <person name="Liu D.-K."/>
            <person name="Li Y."/>
            <person name="Chen G.-Z."/>
            <person name="Liu X.-D."/>
            <person name="Liao X.-Y."/>
            <person name="Jiang Y.-T."/>
            <person name="Yu X."/>
            <person name="Hao Y."/>
            <person name="Huang J."/>
            <person name="Zhao X.-W."/>
            <person name="Ke S."/>
            <person name="Chen Y.-Y."/>
            <person name="Wu W.-L."/>
            <person name="Hsu J.-L."/>
            <person name="Lin Y.-F."/>
            <person name="Huang M.-D."/>
            <person name="Li C.-Y."/>
            <person name="Huang L."/>
            <person name="Wang Z.-W."/>
            <person name="Zhao X."/>
            <person name="Zhong W.-Y."/>
            <person name="Peng D.-H."/>
            <person name="Ahmad S."/>
            <person name="Lan S."/>
            <person name="Zhang J.-S."/>
            <person name="Tsai W.-C."/>
            <person name="Van De Peer Y."/>
            <person name="Liu Z.-J."/>
        </authorList>
    </citation>
    <scope>NUCLEOTIDE SEQUENCE</scope>
    <source>
        <strain evidence="3">CP</strain>
        <tissue evidence="3">Leaves</tissue>
    </source>
</reference>
<feature type="repeat" description="PPR" evidence="2">
    <location>
        <begin position="138"/>
        <end position="168"/>
    </location>
</feature>
<dbReference type="NCBIfam" id="TIGR00756">
    <property type="entry name" value="PPR"/>
    <property type="match status" value="7"/>
</dbReference>
<dbReference type="FunFam" id="1.25.40.10:FF:000242">
    <property type="entry name" value="Pentatricopeptide repeat-containing protein"/>
    <property type="match status" value="1"/>
</dbReference>
<dbReference type="EMBL" id="JAUJYO010000016">
    <property type="protein sequence ID" value="KAK1293921.1"/>
    <property type="molecule type" value="Genomic_DNA"/>
</dbReference>
<comment type="caution">
    <text evidence="3">The sequence shown here is derived from an EMBL/GenBank/DDBJ whole genome shotgun (WGS) entry which is preliminary data.</text>
</comment>
<evidence type="ECO:0000256" key="1">
    <source>
        <dbReference type="ARBA" id="ARBA00022737"/>
    </source>
</evidence>
<feature type="repeat" description="PPR" evidence="2">
    <location>
        <begin position="239"/>
        <end position="273"/>
    </location>
</feature>
<feature type="repeat" description="PPR" evidence="2">
    <location>
        <begin position="76"/>
        <end position="110"/>
    </location>
</feature>
<organism evidence="3 4">
    <name type="scientific">Acorus calamus</name>
    <name type="common">Sweet flag</name>
    <dbReference type="NCBI Taxonomy" id="4465"/>
    <lineage>
        <taxon>Eukaryota</taxon>
        <taxon>Viridiplantae</taxon>
        <taxon>Streptophyta</taxon>
        <taxon>Embryophyta</taxon>
        <taxon>Tracheophyta</taxon>
        <taxon>Spermatophyta</taxon>
        <taxon>Magnoliopsida</taxon>
        <taxon>Liliopsida</taxon>
        <taxon>Acoraceae</taxon>
        <taxon>Acorus</taxon>
    </lineage>
</organism>
<dbReference type="AlphaFoldDB" id="A0AAV9CYV9"/>
<dbReference type="GO" id="GO:0009451">
    <property type="term" value="P:RNA modification"/>
    <property type="evidence" value="ECO:0007669"/>
    <property type="project" value="InterPro"/>
</dbReference>
<dbReference type="PANTHER" id="PTHR47926">
    <property type="entry name" value="PENTATRICOPEPTIDE REPEAT-CONTAINING PROTEIN"/>
    <property type="match status" value="1"/>
</dbReference>
<dbReference type="InterPro" id="IPR002885">
    <property type="entry name" value="PPR_rpt"/>
</dbReference>
<dbReference type="Gene3D" id="1.25.40.10">
    <property type="entry name" value="Tetratricopeptide repeat domain"/>
    <property type="match status" value="4"/>
</dbReference>
<protein>
    <submittedName>
        <fullName evidence="3">Pentatricopeptide repeat-containing protein</fullName>
    </submittedName>
</protein>
<feature type="repeat" description="PPR" evidence="2">
    <location>
        <begin position="372"/>
        <end position="406"/>
    </location>
</feature>
<dbReference type="Pfam" id="PF13041">
    <property type="entry name" value="PPR_2"/>
    <property type="match status" value="1"/>
</dbReference>
<dbReference type="PANTHER" id="PTHR47926:SF436">
    <property type="entry name" value="PENTATRICOPEPTIDE REPEAT-CONTAINING PROTEIN ELI1, CHLOROPLASTIC-LIKE ISOFORM X2"/>
    <property type="match status" value="1"/>
</dbReference>
<dbReference type="GO" id="GO:0003723">
    <property type="term" value="F:RNA binding"/>
    <property type="evidence" value="ECO:0007669"/>
    <property type="project" value="InterPro"/>
</dbReference>
<keyword evidence="4" id="KW-1185">Reference proteome</keyword>
<evidence type="ECO:0000313" key="3">
    <source>
        <dbReference type="EMBL" id="KAK1293921.1"/>
    </source>
</evidence>
<accession>A0AAV9CYV9</accession>
<name>A0AAV9CYV9_ACOCL</name>
<dbReference type="InterPro" id="IPR046848">
    <property type="entry name" value="E_motif"/>
</dbReference>
<dbReference type="InterPro" id="IPR046960">
    <property type="entry name" value="PPR_At4g14850-like_plant"/>
</dbReference>
<evidence type="ECO:0000313" key="4">
    <source>
        <dbReference type="Proteomes" id="UP001180020"/>
    </source>
</evidence>
<dbReference type="Proteomes" id="UP001180020">
    <property type="component" value="Unassembled WGS sequence"/>
</dbReference>
<keyword evidence="1" id="KW-0677">Repeat</keyword>
<dbReference type="InterPro" id="IPR011990">
    <property type="entry name" value="TPR-like_helical_dom_sf"/>
</dbReference>
<gene>
    <name evidence="3" type="primary">PCMP-H12</name>
    <name evidence="3" type="ORF">QJS10_CPA16g01699</name>
</gene>
<evidence type="ECO:0000256" key="2">
    <source>
        <dbReference type="PROSITE-ProRule" id="PRU00708"/>
    </source>
</evidence>
<dbReference type="PROSITE" id="PS51375">
    <property type="entry name" value="PPR"/>
    <property type="match status" value="4"/>
</dbReference>
<dbReference type="Pfam" id="PF01535">
    <property type="entry name" value="PPR"/>
    <property type="match status" value="8"/>
</dbReference>